<dbReference type="Gene3D" id="3.50.50.60">
    <property type="entry name" value="FAD/NAD(P)-binding domain"/>
    <property type="match status" value="1"/>
</dbReference>
<dbReference type="EMBL" id="AGSI01000008">
    <property type="protein sequence ID" value="EIE23087.1"/>
    <property type="molecule type" value="Genomic_DNA"/>
</dbReference>
<dbReference type="InterPro" id="IPR002937">
    <property type="entry name" value="Amino_oxidase"/>
</dbReference>
<dbReference type="InterPro" id="IPR036188">
    <property type="entry name" value="FAD/NAD-bd_sf"/>
</dbReference>
<dbReference type="PANTHER" id="PTHR43734">
    <property type="entry name" value="PHYTOENE DESATURASE"/>
    <property type="match status" value="1"/>
</dbReference>
<dbReference type="Pfam" id="PF01593">
    <property type="entry name" value="Amino_oxidase"/>
    <property type="match status" value="1"/>
</dbReference>
<evidence type="ECO:0000313" key="2">
    <source>
        <dbReference type="EMBL" id="EIE23087.1"/>
    </source>
</evidence>
<dbReference type="RefSeq" id="XP_005647631.1">
    <property type="nucleotide sequence ID" value="XM_005647574.1"/>
</dbReference>
<gene>
    <name evidence="2" type="ORF">COCSUDRAFT_66160</name>
</gene>
<protein>
    <submittedName>
        <fullName evidence="2">FAD/NAD(P)-binding domain-containing protein</fullName>
    </submittedName>
</protein>
<organism evidence="2 3">
    <name type="scientific">Coccomyxa subellipsoidea (strain C-169)</name>
    <name type="common">Green microalga</name>
    <dbReference type="NCBI Taxonomy" id="574566"/>
    <lineage>
        <taxon>Eukaryota</taxon>
        <taxon>Viridiplantae</taxon>
        <taxon>Chlorophyta</taxon>
        <taxon>core chlorophytes</taxon>
        <taxon>Trebouxiophyceae</taxon>
        <taxon>Trebouxiophyceae incertae sedis</taxon>
        <taxon>Coccomyxaceae</taxon>
        <taxon>Coccomyxa</taxon>
        <taxon>Coccomyxa subellipsoidea</taxon>
    </lineage>
</organism>
<dbReference type="GO" id="GO:0016491">
    <property type="term" value="F:oxidoreductase activity"/>
    <property type="evidence" value="ECO:0007669"/>
    <property type="project" value="InterPro"/>
</dbReference>
<dbReference type="SUPFAM" id="SSF51905">
    <property type="entry name" value="FAD/NAD(P)-binding domain"/>
    <property type="match status" value="1"/>
</dbReference>
<dbReference type="PANTHER" id="PTHR43734:SF4">
    <property type="entry name" value="AMINE OXIDASE DOMAIN-CONTAINING PROTEIN"/>
    <property type="match status" value="1"/>
</dbReference>
<proteinExistence type="predicted"/>
<reference evidence="2 3" key="1">
    <citation type="journal article" date="2012" name="Genome Biol.">
        <title>The genome of the polar eukaryotic microalga coccomyxa subellipsoidea reveals traits of cold adaptation.</title>
        <authorList>
            <person name="Blanc G."/>
            <person name="Agarkova I."/>
            <person name="Grimwood J."/>
            <person name="Kuo A."/>
            <person name="Brueggeman A."/>
            <person name="Dunigan D."/>
            <person name="Gurnon J."/>
            <person name="Ladunga I."/>
            <person name="Lindquist E."/>
            <person name="Lucas S."/>
            <person name="Pangilinan J."/>
            <person name="Proschold T."/>
            <person name="Salamov A."/>
            <person name="Schmutz J."/>
            <person name="Weeks D."/>
            <person name="Yamada T."/>
            <person name="Claverie J.M."/>
            <person name="Grigoriev I."/>
            <person name="Van Etten J."/>
            <person name="Lomsadze A."/>
            <person name="Borodovsky M."/>
        </authorList>
    </citation>
    <scope>NUCLEOTIDE SEQUENCE [LARGE SCALE GENOMIC DNA]</scope>
    <source>
        <strain evidence="2 3">C-169</strain>
    </source>
</reference>
<dbReference type="KEGG" id="csl:COCSUDRAFT_66160"/>
<name>I0YXG8_COCSC</name>
<dbReference type="PRINTS" id="PR00419">
    <property type="entry name" value="ADXRDTASE"/>
</dbReference>
<accession>I0YXG8</accession>
<dbReference type="eggNOG" id="ENOG502QQ27">
    <property type="taxonomic scope" value="Eukaryota"/>
</dbReference>
<dbReference type="OrthoDB" id="38045at2759"/>
<dbReference type="GeneID" id="17041075"/>
<sequence length="524" mass="57604">MCPAARTSEKVGVLVVGAGPTGLGAATRLHQHGLRDWLLIDQADEAGGLACTDETPEGFLFDMGGHVIFSHYQYFDELLDTAVGSGEEFWNTLQRVSYVWIKDRWVAYPFQNNISALPQEDQIRCLVGVAEAKVANAVAQGKPKDFDEWILRVMGTGIADLFMRPYNFKVWAYPTTAMQCEWLGERVATVDATRAITSVIQGKEDAGWGPNAVFRFPLEGGTGAIWKAVARLLPKDKQRYGEGYAVVSLDKEAKVAKLANGQSIQYDALISTIPLDITLRWLGQPKWADTLSHSSSHIIGLGIRGSCPHGLKCWLYFPEDNCPFYRTTVFSHYAPKNCPAPDTRLPTLCLGDGTETQGEEAQEGPYWSLMFEVSESELKPVNNATESFAGGSWAGVVRECVAGALATKLISAEDQIVSLYHRRATAPLPLRLEHGYPTPSLERDGAVAQALPWLRDSGIWSRGRFGSYKYEVGNQDHSLMLGVEAADNVLFGAKELTLNHPNIVNAKKNTELTYSAPTFLSSHT</sequence>
<dbReference type="STRING" id="574566.I0YXG8"/>
<evidence type="ECO:0000313" key="3">
    <source>
        <dbReference type="Proteomes" id="UP000007264"/>
    </source>
</evidence>
<evidence type="ECO:0000259" key="1">
    <source>
        <dbReference type="Pfam" id="PF01593"/>
    </source>
</evidence>
<keyword evidence="3" id="KW-1185">Reference proteome</keyword>
<feature type="domain" description="Amine oxidase" evidence="1">
    <location>
        <begin position="21"/>
        <end position="281"/>
    </location>
</feature>
<dbReference type="Proteomes" id="UP000007264">
    <property type="component" value="Unassembled WGS sequence"/>
</dbReference>
<comment type="caution">
    <text evidence="2">The sequence shown here is derived from an EMBL/GenBank/DDBJ whole genome shotgun (WGS) entry which is preliminary data.</text>
</comment>
<dbReference type="AlphaFoldDB" id="I0YXG8"/>